<keyword evidence="4" id="KW-1185">Reference proteome</keyword>
<evidence type="ECO:0000259" key="2">
    <source>
        <dbReference type="Pfam" id="PF13480"/>
    </source>
</evidence>
<gene>
    <name evidence="3" type="ORF">R9Z33_17110</name>
</gene>
<accession>A0ABZ0PDY5</accession>
<feature type="domain" description="BioF2-like acetyltransferase" evidence="2">
    <location>
        <begin position="195"/>
        <end position="339"/>
    </location>
</feature>
<dbReference type="RefSeq" id="WP_318647779.1">
    <property type="nucleotide sequence ID" value="NZ_CP137852.1"/>
</dbReference>
<dbReference type="Pfam" id="PF13480">
    <property type="entry name" value="Acetyltransf_6"/>
    <property type="match status" value="1"/>
</dbReference>
<dbReference type="InterPro" id="IPR016181">
    <property type="entry name" value="Acyl_CoA_acyltransferase"/>
</dbReference>
<dbReference type="EC" id="2.3.1.-" evidence="3"/>
<organism evidence="3 4">
    <name type="scientific">Sediminicoccus rosea</name>
    <dbReference type="NCBI Taxonomy" id="1225128"/>
    <lineage>
        <taxon>Bacteria</taxon>
        <taxon>Pseudomonadati</taxon>
        <taxon>Pseudomonadota</taxon>
        <taxon>Alphaproteobacteria</taxon>
        <taxon>Acetobacterales</taxon>
        <taxon>Roseomonadaceae</taxon>
        <taxon>Sediminicoccus</taxon>
    </lineage>
</organism>
<dbReference type="InterPro" id="IPR038740">
    <property type="entry name" value="BioF2-like_GNAT_dom"/>
</dbReference>
<dbReference type="EMBL" id="CP137852">
    <property type="protein sequence ID" value="WPB83822.1"/>
    <property type="molecule type" value="Genomic_DNA"/>
</dbReference>
<proteinExistence type="predicted"/>
<dbReference type="GO" id="GO:0016746">
    <property type="term" value="F:acyltransferase activity"/>
    <property type="evidence" value="ECO:0007669"/>
    <property type="project" value="UniProtKB-KW"/>
</dbReference>
<name>A0ABZ0PDY5_9PROT</name>
<feature type="region of interest" description="Disordered" evidence="1">
    <location>
        <begin position="1"/>
        <end position="21"/>
    </location>
</feature>
<evidence type="ECO:0000313" key="3">
    <source>
        <dbReference type="EMBL" id="WPB83822.1"/>
    </source>
</evidence>
<keyword evidence="3" id="KW-0012">Acyltransferase</keyword>
<reference evidence="3 4" key="1">
    <citation type="submission" date="2023-11" db="EMBL/GenBank/DDBJ databases">
        <title>Arctic aerobic anoxygenic photoheterotroph Sediminicoccus rosea KRV36 adapts its photosynthesis to long days of polar summer.</title>
        <authorList>
            <person name="Tomasch J."/>
            <person name="Kopejtka K."/>
            <person name="Bily T."/>
            <person name="Gardiner A.T."/>
            <person name="Gardian Z."/>
            <person name="Shivaramu S."/>
            <person name="Koblizek M."/>
            <person name="Engelhardt F."/>
            <person name="Kaftan D."/>
        </authorList>
    </citation>
    <scope>NUCLEOTIDE SEQUENCE [LARGE SCALE GENOMIC DNA]</scope>
    <source>
        <strain evidence="3 4">R-30</strain>
    </source>
</reference>
<dbReference type="Proteomes" id="UP001305521">
    <property type="component" value="Chromosome"/>
</dbReference>
<evidence type="ECO:0000256" key="1">
    <source>
        <dbReference type="SAM" id="MobiDB-lite"/>
    </source>
</evidence>
<protein>
    <submittedName>
        <fullName evidence="3">GNAT family N-acetyltransferase</fullName>
        <ecNumber evidence="3">2.3.1.-</ecNumber>
    </submittedName>
</protein>
<sequence length="399" mass="43819">MTADHPAPPASLEGVSRGAGPGSASIRIFTSMDEAEAMWRAAERSLIHTAFQTYEWLATWVETLGTEVAITPLIVLVEEGERPVMLIPLGRAKRRGIATITFLGGEVTDYHAPLVAADWQDRLAPAGFAPLWTRILAALPRADLLRLGQMPEDILGVPNPFASLPGARPSDVALSLRLPANVEDFRRGLRSNLASDTRRKRRRLAEIGAVEHAVARTPEEMSAAVAAMADRKSRRFLETTGKDPFARPAFRAFYDRMSQRVPGDGAVQASVLRVGGEVVAAHWGVVHRGRFYYLMIGWSAGEWFRYSVGRILIDALIAAAIEDRLEVFDLTIGDEAYKSDWANERLTLLALNLALSPAGRVVLAAEAARHALRERAKRVQWLRALVRRLAGRKPLTDGG</sequence>
<dbReference type="SUPFAM" id="SSF55729">
    <property type="entry name" value="Acyl-CoA N-acyltransferases (Nat)"/>
    <property type="match status" value="1"/>
</dbReference>
<keyword evidence="3" id="KW-0808">Transferase</keyword>
<evidence type="ECO:0000313" key="4">
    <source>
        <dbReference type="Proteomes" id="UP001305521"/>
    </source>
</evidence>
<dbReference type="Gene3D" id="3.40.630.30">
    <property type="match status" value="1"/>
</dbReference>